<dbReference type="SUPFAM" id="SSF52833">
    <property type="entry name" value="Thioredoxin-like"/>
    <property type="match status" value="1"/>
</dbReference>
<dbReference type="InterPro" id="IPR051470">
    <property type="entry name" value="Thiol:disulfide_interchange"/>
</dbReference>
<protein>
    <submittedName>
        <fullName evidence="2">Thioredoxin fold domain-containing protein</fullName>
    </submittedName>
</protein>
<gene>
    <name evidence="2" type="ORF">ABLV49_11130</name>
</gene>
<evidence type="ECO:0000313" key="2">
    <source>
        <dbReference type="EMBL" id="XBP68482.1"/>
    </source>
</evidence>
<evidence type="ECO:0000259" key="1">
    <source>
        <dbReference type="Pfam" id="PF13098"/>
    </source>
</evidence>
<reference evidence="2" key="1">
    <citation type="submission" date="2024-05" db="EMBL/GenBank/DDBJ databases">
        <authorList>
            <person name="Bunk B."/>
            <person name="Swiderski J."/>
            <person name="Sproer C."/>
            <person name="Thiel V."/>
        </authorList>
    </citation>
    <scope>NUCLEOTIDE SEQUENCE</scope>
    <source>
        <strain evidence="2">DSM 17735</strain>
    </source>
</reference>
<dbReference type="RefSeq" id="WP_349276477.1">
    <property type="nucleotide sequence ID" value="NZ_CBCSCU010000020.1"/>
</dbReference>
<organism evidence="2">
    <name type="scientific">Polaromonas hydrogenivorans</name>
    <dbReference type="NCBI Taxonomy" id="335476"/>
    <lineage>
        <taxon>Bacteria</taxon>
        <taxon>Pseudomonadati</taxon>
        <taxon>Pseudomonadota</taxon>
        <taxon>Betaproteobacteria</taxon>
        <taxon>Burkholderiales</taxon>
        <taxon>Comamonadaceae</taxon>
        <taxon>Polaromonas</taxon>
    </lineage>
</organism>
<accession>A0AAU7LLI6</accession>
<dbReference type="Pfam" id="PF13098">
    <property type="entry name" value="Thioredoxin_2"/>
    <property type="match status" value="1"/>
</dbReference>
<dbReference type="InterPro" id="IPR012336">
    <property type="entry name" value="Thioredoxin-like_fold"/>
</dbReference>
<proteinExistence type="predicted"/>
<dbReference type="PANTHER" id="PTHR35272:SF4">
    <property type="entry name" value="THIOL:DISULFIDE INTERCHANGE PROTEIN DSBG"/>
    <property type="match status" value="1"/>
</dbReference>
<dbReference type="InterPro" id="IPR036249">
    <property type="entry name" value="Thioredoxin-like_sf"/>
</dbReference>
<dbReference type="PANTHER" id="PTHR35272">
    <property type="entry name" value="THIOL:DISULFIDE INTERCHANGE PROTEIN DSBC-RELATED"/>
    <property type="match status" value="1"/>
</dbReference>
<dbReference type="EMBL" id="CP157675">
    <property type="protein sequence ID" value="XBP68482.1"/>
    <property type="molecule type" value="Genomic_DNA"/>
</dbReference>
<feature type="domain" description="Thioredoxin-like fold" evidence="1">
    <location>
        <begin position="64"/>
        <end position="194"/>
    </location>
</feature>
<sequence>MPTHFLFKLFSSALVVTSVLLTGCNDAPGTGATEKSAKTASGPVSMAALAAQAIGFTAGSQMSARTVYVFFDAQCPHCGVLWEAAKPLRAQAKFVWIPVGILNASSTSQGATILAAADPVAEMDKHEASLQAGQGGISAAANIDANKASIAKNTELMTSFGFASIPVIIGTNAQTGALVTQEGAMPTAALAKLLGLQAPAN</sequence>
<dbReference type="AlphaFoldDB" id="A0AAU7LLI6"/>
<dbReference type="Gene3D" id="3.40.30.10">
    <property type="entry name" value="Glutaredoxin"/>
    <property type="match status" value="1"/>
</dbReference>
<name>A0AAU7LLI6_9BURK</name>